<dbReference type="AlphaFoldDB" id="A0A0L7R8X4"/>
<sequence length="50" mass="5475">MAAKPEGESGTAAGRKFSAAMQPYEQTVLAIKETNGRRCIHKTLGQQKHF</sequence>
<accession>A0A0L7R8X4</accession>
<evidence type="ECO:0000313" key="1">
    <source>
        <dbReference type="EMBL" id="KOC67327.1"/>
    </source>
</evidence>
<dbReference type="Proteomes" id="UP000053825">
    <property type="component" value="Unassembled WGS sequence"/>
</dbReference>
<organism evidence="1 2">
    <name type="scientific">Habropoda laboriosa</name>
    <dbReference type="NCBI Taxonomy" id="597456"/>
    <lineage>
        <taxon>Eukaryota</taxon>
        <taxon>Metazoa</taxon>
        <taxon>Ecdysozoa</taxon>
        <taxon>Arthropoda</taxon>
        <taxon>Hexapoda</taxon>
        <taxon>Insecta</taxon>
        <taxon>Pterygota</taxon>
        <taxon>Neoptera</taxon>
        <taxon>Endopterygota</taxon>
        <taxon>Hymenoptera</taxon>
        <taxon>Apocrita</taxon>
        <taxon>Aculeata</taxon>
        <taxon>Apoidea</taxon>
        <taxon>Anthophila</taxon>
        <taxon>Apidae</taxon>
        <taxon>Habropoda</taxon>
    </lineage>
</organism>
<evidence type="ECO:0000313" key="2">
    <source>
        <dbReference type="Proteomes" id="UP000053825"/>
    </source>
</evidence>
<dbReference type="EMBL" id="KQ414628">
    <property type="protein sequence ID" value="KOC67327.1"/>
    <property type="molecule type" value="Genomic_DNA"/>
</dbReference>
<gene>
    <name evidence="1" type="ORF">WH47_09244</name>
</gene>
<name>A0A0L7R8X4_9HYME</name>
<keyword evidence="2" id="KW-1185">Reference proteome</keyword>
<proteinExistence type="predicted"/>
<protein>
    <submittedName>
        <fullName evidence="1">Uncharacterized protein</fullName>
    </submittedName>
</protein>
<reference evidence="1 2" key="1">
    <citation type="submission" date="2015-07" db="EMBL/GenBank/DDBJ databases">
        <title>The genome of Habropoda laboriosa.</title>
        <authorList>
            <person name="Pan H."/>
            <person name="Kapheim K."/>
        </authorList>
    </citation>
    <scope>NUCLEOTIDE SEQUENCE [LARGE SCALE GENOMIC DNA]</scope>
    <source>
        <strain evidence="1">0110345459</strain>
    </source>
</reference>